<dbReference type="PRINTS" id="PR01438">
    <property type="entry name" value="UNVRSLSTRESS"/>
</dbReference>
<comment type="caution">
    <text evidence="3">The sequence shown here is derived from an EMBL/GenBank/DDBJ whole genome shotgun (WGS) entry which is preliminary data.</text>
</comment>
<accession>A0ABT0XBH6</accession>
<evidence type="ECO:0000256" key="1">
    <source>
        <dbReference type="ARBA" id="ARBA00008791"/>
    </source>
</evidence>
<evidence type="ECO:0000313" key="4">
    <source>
        <dbReference type="Proteomes" id="UP001167160"/>
    </source>
</evidence>
<dbReference type="InterPro" id="IPR006015">
    <property type="entry name" value="Universal_stress_UspA"/>
</dbReference>
<dbReference type="RefSeq" id="WP_251417967.1">
    <property type="nucleotide sequence ID" value="NZ_JAMQGM010000046.1"/>
</dbReference>
<keyword evidence="4" id="KW-1185">Reference proteome</keyword>
<organism evidence="3 4">
    <name type="scientific">Streptomyces meridianus</name>
    <dbReference type="NCBI Taxonomy" id="2938945"/>
    <lineage>
        <taxon>Bacteria</taxon>
        <taxon>Bacillati</taxon>
        <taxon>Actinomycetota</taxon>
        <taxon>Actinomycetes</taxon>
        <taxon>Kitasatosporales</taxon>
        <taxon>Streptomycetaceae</taxon>
        <taxon>Streptomyces</taxon>
    </lineage>
</organism>
<dbReference type="InterPro" id="IPR006016">
    <property type="entry name" value="UspA"/>
</dbReference>
<feature type="domain" description="UspA" evidence="2">
    <location>
        <begin position="5"/>
        <end position="136"/>
    </location>
</feature>
<dbReference type="PANTHER" id="PTHR46268:SF6">
    <property type="entry name" value="UNIVERSAL STRESS PROTEIN UP12"/>
    <property type="match status" value="1"/>
</dbReference>
<dbReference type="SUPFAM" id="SSF52402">
    <property type="entry name" value="Adenine nucleotide alpha hydrolases-like"/>
    <property type="match status" value="2"/>
</dbReference>
<gene>
    <name evidence="3" type="ORF">M1E25_20850</name>
</gene>
<name>A0ABT0XBH6_9ACTN</name>
<feature type="domain" description="UspA" evidence="2">
    <location>
        <begin position="155"/>
        <end position="285"/>
    </location>
</feature>
<sequence>MEPAITVGLDGSEESLSAARWAAREAELRGLPLRLMHARAPFTPEPRARGTEADWQAWSEHMLETARVAVRGVVPDLPVTSELVADEPKGALLEAAARSEILAIGSQGLARAPSYFLGDVGLSVMARADGRLVLVRAELEGVERPGTVADVVVGLSVHRPDALLEFAFDTAARHGAKLRAVQASRLPTHVYTPWGSDHVVVEEAVDDMRQELAGALRPWRERFPSVRVEEELRAESPGRAIVRASEGALLLAVGRRRHPGALRPRIGPVLQAAVHHAGCPVAVVPHD</sequence>
<comment type="similarity">
    <text evidence="1">Belongs to the universal stress protein A family.</text>
</comment>
<evidence type="ECO:0000313" key="3">
    <source>
        <dbReference type="EMBL" id="MCM2579764.1"/>
    </source>
</evidence>
<dbReference type="Proteomes" id="UP001167160">
    <property type="component" value="Unassembled WGS sequence"/>
</dbReference>
<dbReference type="Pfam" id="PF00582">
    <property type="entry name" value="Usp"/>
    <property type="match status" value="2"/>
</dbReference>
<dbReference type="InterPro" id="IPR014729">
    <property type="entry name" value="Rossmann-like_a/b/a_fold"/>
</dbReference>
<reference evidence="3" key="1">
    <citation type="journal article" date="2023" name="Int. J. Syst. Evol. Microbiol.">
        <title>Streptomyces meridianus sp. nov. isolated from brackish water of the Tagus estuary in Alcochete, Portugal.</title>
        <authorList>
            <person name="Santos J.D.N."/>
            <person name="Klimek D."/>
            <person name="Calusinska M."/>
            <person name="Lobo Da Cunha A."/>
            <person name="Catita J."/>
            <person name="Goncalves H."/>
            <person name="Gonzalez I."/>
            <person name="Reyes F."/>
            <person name="Lage O.M."/>
        </authorList>
    </citation>
    <scope>NUCLEOTIDE SEQUENCE</scope>
    <source>
        <strain evidence="3">MTZ3.1</strain>
    </source>
</reference>
<protein>
    <submittedName>
        <fullName evidence="3">Universal stress protein</fullName>
    </submittedName>
</protein>
<proteinExistence type="inferred from homology"/>
<dbReference type="PANTHER" id="PTHR46268">
    <property type="entry name" value="STRESS RESPONSE PROTEIN NHAX"/>
    <property type="match status" value="1"/>
</dbReference>
<evidence type="ECO:0000259" key="2">
    <source>
        <dbReference type="Pfam" id="PF00582"/>
    </source>
</evidence>
<dbReference type="EMBL" id="JAMQGM010000046">
    <property type="protein sequence ID" value="MCM2579764.1"/>
    <property type="molecule type" value="Genomic_DNA"/>
</dbReference>
<dbReference type="Gene3D" id="3.40.50.620">
    <property type="entry name" value="HUPs"/>
    <property type="match status" value="2"/>
</dbReference>